<protein>
    <submittedName>
        <fullName evidence="2">AAA family ATPase</fullName>
    </submittedName>
</protein>
<dbReference type="PANTHER" id="PTHR34301">
    <property type="entry name" value="DNA-BINDING PROTEIN-RELATED"/>
    <property type="match status" value="1"/>
</dbReference>
<dbReference type="Gene3D" id="3.40.50.300">
    <property type="entry name" value="P-loop containing nucleotide triphosphate hydrolases"/>
    <property type="match status" value="1"/>
</dbReference>
<name>A0A7X2IJR4_9BURK</name>
<dbReference type="InterPro" id="IPR049945">
    <property type="entry name" value="AAA_22"/>
</dbReference>
<keyword evidence="3" id="KW-1185">Reference proteome</keyword>
<dbReference type="Proteomes" id="UP000446768">
    <property type="component" value="Unassembled WGS sequence"/>
</dbReference>
<dbReference type="EMBL" id="WKJJ01000002">
    <property type="protein sequence ID" value="MRV70837.1"/>
    <property type="molecule type" value="Genomic_DNA"/>
</dbReference>
<dbReference type="Pfam" id="PF13401">
    <property type="entry name" value="AAA_22"/>
    <property type="match status" value="1"/>
</dbReference>
<feature type="domain" description="ORC1/DEAH AAA+ ATPase" evidence="1">
    <location>
        <begin position="32"/>
        <end position="192"/>
    </location>
</feature>
<evidence type="ECO:0000313" key="2">
    <source>
        <dbReference type="EMBL" id="MRV70837.1"/>
    </source>
</evidence>
<evidence type="ECO:0000259" key="1">
    <source>
        <dbReference type="Pfam" id="PF13401"/>
    </source>
</evidence>
<dbReference type="AlphaFoldDB" id="A0A7X2IJR4"/>
<organism evidence="2 3">
    <name type="scientific">Pseudoduganella rivuli</name>
    <dbReference type="NCBI Taxonomy" id="2666085"/>
    <lineage>
        <taxon>Bacteria</taxon>
        <taxon>Pseudomonadati</taxon>
        <taxon>Pseudomonadota</taxon>
        <taxon>Betaproteobacteria</taxon>
        <taxon>Burkholderiales</taxon>
        <taxon>Oxalobacteraceae</taxon>
        <taxon>Telluria group</taxon>
        <taxon>Pseudoduganella</taxon>
    </lineage>
</organism>
<dbReference type="PANTHER" id="PTHR34301:SF8">
    <property type="entry name" value="ATPASE DOMAIN-CONTAINING PROTEIN"/>
    <property type="match status" value="1"/>
</dbReference>
<comment type="caution">
    <text evidence="2">The sequence shown here is derived from an EMBL/GenBank/DDBJ whole genome shotgun (WGS) entry which is preliminary data.</text>
</comment>
<proteinExistence type="predicted"/>
<sequence>MSQYFARPALAAQMARQLLRPGILDEGLRSGLFISGQRRTGKTTFLLRDLIPALEEQGALVIYVDLWSDIKANPAQLVRTAIIQALKDLQNPASSLLGRLARIRQLDVAAGVFKFGFKLEAVGEPGGVTLSQVMVELVDQAKCDVVLVVDEVQQATTTDEGNELLLALKAARDAVNPRPGTPGHFIFLGTGSHRALVSELTTRRTQAFNGATSIPYPVLNADYVDYLLERLTESGASHIPSRAAAINAFNALGNRPEELLRALRQLQAAHPAEGTTDAALSIIAMTLRSTAADLELSKVEQLGALATAIFERIAGTEGDATGIFSNDAAAAYTQAVGREVKVEEIQPVVNELMAANLVMRRGHGRYSITDPFVQDAWKEKRALPGLENT</sequence>
<reference evidence="2 3" key="1">
    <citation type="submission" date="2019-11" db="EMBL/GenBank/DDBJ databases">
        <title>Novel species isolated from a subtropical stream in China.</title>
        <authorList>
            <person name="Lu H."/>
        </authorList>
    </citation>
    <scope>NUCLEOTIDE SEQUENCE [LARGE SCALE GENOMIC DNA]</scope>
    <source>
        <strain evidence="2 3">FT92W</strain>
    </source>
</reference>
<accession>A0A7X2IJR4</accession>
<gene>
    <name evidence="2" type="ORF">GJ700_03770</name>
</gene>
<dbReference type="GO" id="GO:0016887">
    <property type="term" value="F:ATP hydrolysis activity"/>
    <property type="evidence" value="ECO:0007669"/>
    <property type="project" value="InterPro"/>
</dbReference>
<evidence type="ECO:0000313" key="3">
    <source>
        <dbReference type="Proteomes" id="UP000446768"/>
    </source>
</evidence>
<dbReference type="SUPFAM" id="SSF52540">
    <property type="entry name" value="P-loop containing nucleoside triphosphate hydrolases"/>
    <property type="match status" value="1"/>
</dbReference>
<dbReference type="RefSeq" id="WP_154371315.1">
    <property type="nucleotide sequence ID" value="NZ_WKJJ01000002.1"/>
</dbReference>
<dbReference type="InterPro" id="IPR027417">
    <property type="entry name" value="P-loop_NTPase"/>
</dbReference>